<dbReference type="EMBL" id="JAMQBK010000097">
    <property type="protein sequence ID" value="MCM2374758.1"/>
    <property type="molecule type" value="Genomic_DNA"/>
</dbReference>
<dbReference type="PANTHER" id="PTHR43817:SF1">
    <property type="entry name" value="HYDROLASE, FAMILY 43, PUTATIVE (AFU_ORTHOLOGUE AFUA_3G01660)-RELATED"/>
    <property type="match status" value="1"/>
</dbReference>
<organism evidence="5 6">
    <name type="scientific">Aporhodopirellula aestuarii</name>
    <dbReference type="NCBI Taxonomy" id="2950107"/>
    <lineage>
        <taxon>Bacteria</taxon>
        <taxon>Pseudomonadati</taxon>
        <taxon>Planctomycetota</taxon>
        <taxon>Planctomycetia</taxon>
        <taxon>Pirellulales</taxon>
        <taxon>Pirellulaceae</taxon>
        <taxon>Aporhodopirellula</taxon>
    </lineage>
</organism>
<evidence type="ECO:0000313" key="5">
    <source>
        <dbReference type="EMBL" id="MCM2374758.1"/>
    </source>
</evidence>
<keyword evidence="1 3" id="KW-0732">Signal</keyword>
<evidence type="ECO:0000256" key="3">
    <source>
        <dbReference type="SAM" id="SignalP"/>
    </source>
</evidence>
<dbReference type="Pfam" id="PF22666">
    <property type="entry name" value="Glyco_hydro_2_N2"/>
    <property type="match status" value="1"/>
</dbReference>
<proteinExistence type="predicted"/>
<dbReference type="NCBIfam" id="NF045579">
    <property type="entry name" value="rhamnoside_JR"/>
    <property type="match status" value="1"/>
</dbReference>
<feature type="domain" description="Beta-mannosidase-like galactose-binding" evidence="4">
    <location>
        <begin position="825"/>
        <end position="900"/>
    </location>
</feature>
<dbReference type="InterPro" id="IPR008979">
    <property type="entry name" value="Galactose-bd-like_sf"/>
</dbReference>
<evidence type="ECO:0000256" key="2">
    <source>
        <dbReference type="ARBA" id="ARBA00022801"/>
    </source>
</evidence>
<dbReference type="Proteomes" id="UP001202961">
    <property type="component" value="Unassembled WGS sequence"/>
</dbReference>
<feature type="signal peptide" evidence="3">
    <location>
        <begin position="1"/>
        <end position="24"/>
    </location>
</feature>
<dbReference type="Gene3D" id="2.60.120.260">
    <property type="entry name" value="Galactose-binding domain-like"/>
    <property type="match status" value="1"/>
</dbReference>
<comment type="caution">
    <text evidence="5">The sequence shown here is derived from an EMBL/GenBank/DDBJ whole genome shotgun (WGS) entry which is preliminary data.</text>
</comment>
<keyword evidence="6" id="KW-1185">Reference proteome</keyword>
<gene>
    <name evidence="5" type="ORF">NB063_29390</name>
</gene>
<evidence type="ECO:0000313" key="6">
    <source>
        <dbReference type="Proteomes" id="UP001202961"/>
    </source>
</evidence>
<dbReference type="PANTHER" id="PTHR43817">
    <property type="entry name" value="GLYCOSYL HYDROLASE"/>
    <property type="match status" value="1"/>
</dbReference>
<feature type="chain" id="PRO_5045371073" description="Beta-mannosidase-like galactose-binding domain-containing protein" evidence="3">
    <location>
        <begin position="25"/>
        <end position="957"/>
    </location>
</feature>
<name>A0ABT0UCJ7_9BACT</name>
<protein>
    <recommendedName>
        <fullName evidence="4">Beta-mannosidase-like galactose-binding domain-containing protein</fullName>
    </recommendedName>
</protein>
<accession>A0ABT0UCJ7</accession>
<reference evidence="5 6" key="1">
    <citation type="journal article" date="2022" name="Syst. Appl. Microbiol.">
        <title>Rhodopirellula aestuarii sp. nov., a novel member of the genus Rhodopirellula isolated from brackish sediments collected in the Tagus River estuary, Portugal.</title>
        <authorList>
            <person name="Vitorino I.R."/>
            <person name="Klimek D."/>
            <person name="Calusinska M."/>
            <person name="Lobo-da-Cunha A."/>
            <person name="Vasconcelos V."/>
            <person name="Lage O.M."/>
        </authorList>
    </citation>
    <scope>NUCLEOTIDE SEQUENCE [LARGE SCALE GENOMIC DNA]</scope>
    <source>
        <strain evidence="5 6">ICT_H3.1</strain>
    </source>
</reference>
<keyword evidence="2" id="KW-0378">Hydrolase</keyword>
<sequence>MLKRIFLLATIFVIHLVASSSANAQTPIEVSFRNPPNSARPYTWWHWMNGHVSKAGITKDLEAMKAVGLGGYQQFDVGVGMPAGPIVYNSPKYHELVKFAFSEAKRLGLDAGFNNASGWSSSGGPWVTPEHSMKTLVWSETTVAAPIDQHKRTIQLALPDLRASQQTGAKGKANGFYRDIAVLAYPAPANATYQIKNWEDKALLVSDAKAEDFAFDRRDAPAGATIRLDSIVDLTSKMNQSGQLNWSPPDDDWIIMRVGYTSTRAMTKPASRGGIGLEIDKLSRAAADAHWDALLENVIADTEGASAFTTILIDSYEVGMQNWTDAMADEFAARRGYNITPYLVCLSGRVLEDSATTERVLWDLRKTVAELMHENYFGYFAEKCHDHGMKLAIEPYGSGSFDATITAQIADLPMTEFWQGPVRNLWQWTNQVVPSAAHLTGRHVVGAESFTSMEGDWTAHPYTLKKDGDWAMAQGVNRYYFHTFAHQPFHDDVLPGMSMGRFGGNFHRNNTWFMKSRAWMDSIARCQFLMQTGTYQADVLALYGDERGFNNFLGRTERSDMKELPGLKFDLGGMNSLDHLSVDDVGDIRVTYDGELLDTRYKMLLLKRADLMTVKHVTTLGTLADQGAIIFAPKPQRSPSLQDHARADQEIQTLTKRYWNTGLIKAPSEFAAAAAAVVADCELPESVIFNRHRIDADDFYFIANQQDKTAEIVATFRVTGKRPELWDPMTGDVAEAPNWRLTNDGRTEVRLTLSPLESLFVVFRKPTTEKKRSTPKAKIKTLQTLNDWMISFDLKWGPKDPISVDSLQSWHESGNAYVKYYSGAATYRTSFELASIESDIVLDLGQVEVIANVTLNGKAIGMLWKPPFQIDVTQDAKAGSNTLEIEVTNLWVNRLIGDERFPRWEYPWPPWLIGGKPMPVDTPRKTFVVHLHWKQSDHLLPSGLLGPVTLHAKQPAE</sequence>
<dbReference type="InterPro" id="IPR054593">
    <property type="entry name" value="Beta-mannosidase-like_N2"/>
</dbReference>
<evidence type="ECO:0000256" key="1">
    <source>
        <dbReference type="ARBA" id="ARBA00022729"/>
    </source>
</evidence>
<dbReference type="Pfam" id="PF17132">
    <property type="entry name" value="Glyco_hydro_106"/>
    <property type="match status" value="1"/>
</dbReference>
<evidence type="ECO:0000259" key="4">
    <source>
        <dbReference type="Pfam" id="PF22666"/>
    </source>
</evidence>
<dbReference type="RefSeq" id="WP_250932860.1">
    <property type="nucleotide sequence ID" value="NZ_JAMQBK010000097.1"/>
</dbReference>
<dbReference type="SUPFAM" id="SSF49785">
    <property type="entry name" value="Galactose-binding domain-like"/>
    <property type="match status" value="1"/>
</dbReference>